<reference evidence="2" key="2">
    <citation type="journal article" date="2022" name="Microbiol. Resour. Announc.">
        <title>Metagenome Sequencing to Explore Phylogenomics of Terrestrial Cyanobacteria.</title>
        <authorList>
            <person name="Ward R.D."/>
            <person name="Stajich J.E."/>
            <person name="Johansen J.R."/>
            <person name="Huntemann M."/>
            <person name="Clum A."/>
            <person name="Foster B."/>
            <person name="Foster B."/>
            <person name="Roux S."/>
            <person name="Palaniappan K."/>
            <person name="Varghese N."/>
            <person name="Mukherjee S."/>
            <person name="Reddy T.B.K."/>
            <person name="Daum C."/>
            <person name="Copeland A."/>
            <person name="Chen I.A."/>
            <person name="Ivanova N.N."/>
            <person name="Kyrpides N.C."/>
            <person name="Shapiro N."/>
            <person name="Eloe-Fadrosh E.A."/>
            <person name="Pietrasiak N."/>
        </authorList>
    </citation>
    <scope>NUCLEOTIDE SEQUENCE</scope>
    <source>
        <strain evidence="2">UHER 2000/2452</strain>
    </source>
</reference>
<dbReference type="Proteomes" id="UP000757435">
    <property type="component" value="Unassembled WGS sequence"/>
</dbReference>
<comment type="caution">
    <text evidence="2">The sequence shown here is derived from an EMBL/GenBank/DDBJ whole genome shotgun (WGS) entry which is preliminary data.</text>
</comment>
<evidence type="ECO:0000313" key="2">
    <source>
        <dbReference type="EMBL" id="MBW4660820.1"/>
    </source>
</evidence>
<protein>
    <submittedName>
        <fullName evidence="2">Glycosyltransferase</fullName>
        <ecNumber evidence="2">2.4.-.-</ecNumber>
    </submittedName>
</protein>
<dbReference type="InterPro" id="IPR050194">
    <property type="entry name" value="Glycosyltransferase_grp1"/>
</dbReference>
<dbReference type="PANTHER" id="PTHR45947:SF15">
    <property type="entry name" value="TEICHURONIC ACID BIOSYNTHESIS GLYCOSYLTRANSFERASE TUAC-RELATED"/>
    <property type="match status" value="1"/>
</dbReference>
<keyword evidence="2" id="KW-0328">Glycosyltransferase</keyword>
<proteinExistence type="predicted"/>
<dbReference type="Gene3D" id="3.40.50.2000">
    <property type="entry name" value="Glycogen Phosphorylase B"/>
    <property type="match status" value="2"/>
</dbReference>
<dbReference type="GO" id="GO:0016757">
    <property type="term" value="F:glycosyltransferase activity"/>
    <property type="evidence" value="ECO:0007669"/>
    <property type="project" value="UniProtKB-KW"/>
</dbReference>
<reference evidence="2" key="1">
    <citation type="submission" date="2021-05" db="EMBL/GenBank/DDBJ databases">
        <authorList>
            <person name="Pietrasiak N."/>
            <person name="Ward R."/>
            <person name="Stajich J.E."/>
            <person name="Kurbessoian T."/>
        </authorList>
    </citation>
    <scope>NUCLEOTIDE SEQUENCE</scope>
    <source>
        <strain evidence="2">UHER 2000/2452</strain>
    </source>
</reference>
<sequence length="439" mass="49003">MRIAYLTGEYPRATDTFIQREVFTFRKQGVDVQTFSIRRTGDEHIVGVEQAAERDRTFYILPVRSIALLVAHFTLLIASPARYLKAIQLAWSTRQVGLKGTFYQAFYFLEAGILAYQIRQKQIQHLHNHFADSSCTVAMLAAELGGFTFSFTMHGPSIFFEPHRWQIGEKIKRALFVSCISHFCRSQGMIFAPADRWNRMHIIHCGVEPSLFEQVKHQGVGKNLLYVGRLAVVKGLPILLESLVTLKRSHPDITLTVVGDGPDRPQLEQQATQMGLAANVRFVGYQSQAEVRECMQQTDIFVMSSFAEGVPVVLMEAMAAGVPVVATQIAGVSELVEDGISGFLVPPGDPIALGDRIEKLLPSAEFRNRLGTAGRAKVEKEFNIDREVARLYRVMTTALQGKIESTRPSFVEEENYLSSVEMGAEKISIEKMIESSPSA</sequence>
<name>A0A951QDZ8_9CYAN</name>
<evidence type="ECO:0000259" key="1">
    <source>
        <dbReference type="Pfam" id="PF00534"/>
    </source>
</evidence>
<accession>A0A951QDZ8</accession>
<dbReference type="SUPFAM" id="SSF53756">
    <property type="entry name" value="UDP-Glycosyltransferase/glycogen phosphorylase"/>
    <property type="match status" value="1"/>
</dbReference>
<dbReference type="EMBL" id="JAHHHD010000026">
    <property type="protein sequence ID" value="MBW4660820.1"/>
    <property type="molecule type" value="Genomic_DNA"/>
</dbReference>
<dbReference type="PANTHER" id="PTHR45947">
    <property type="entry name" value="SULFOQUINOVOSYL TRANSFERASE SQD2"/>
    <property type="match status" value="1"/>
</dbReference>
<keyword evidence="2" id="KW-0808">Transferase</keyword>
<organism evidence="2 3">
    <name type="scientific">Drouetiella hepatica Uher 2000/2452</name>
    <dbReference type="NCBI Taxonomy" id="904376"/>
    <lineage>
        <taxon>Bacteria</taxon>
        <taxon>Bacillati</taxon>
        <taxon>Cyanobacteriota</taxon>
        <taxon>Cyanophyceae</taxon>
        <taxon>Oculatellales</taxon>
        <taxon>Oculatellaceae</taxon>
        <taxon>Drouetiella</taxon>
    </lineage>
</organism>
<feature type="domain" description="Glycosyl transferase family 1" evidence="1">
    <location>
        <begin position="214"/>
        <end position="376"/>
    </location>
</feature>
<dbReference type="AlphaFoldDB" id="A0A951QDZ8"/>
<evidence type="ECO:0000313" key="3">
    <source>
        <dbReference type="Proteomes" id="UP000757435"/>
    </source>
</evidence>
<dbReference type="Pfam" id="PF00534">
    <property type="entry name" value="Glycos_transf_1"/>
    <property type="match status" value="1"/>
</dbReference>
<dbReference type="InterPro" id="IPR001296">
    <property type="entry name" value="Glyco_trans_1"/>
</dbReference>
<gene>
    <name evidence="2" type="ORF">KME15_19270</name>
</gene>
<dbReference type="EC" id="2.4.-.-" evidence="2"/>